<dbReference type="AlphaFoldDB" id="A0A5B8FJL0"/>
<dbReference type="EMBL" id="CP040820">
    <property type="protein sequence ID" value="QDL94438.1"/>
    <property type="molecule type" value="Genomic_DNA"/>
</dbReference>
<dbReference type="RefSeq" id="WP_138576219.1">
    <property type="nucleotide sequence ID" value="NZ_CP040820.1"/>
</dbReference>
<reference evidence="1 2" key="1">
    <citation type="submission" date="2019-06" db="EMBL/GenBank/DDBJ databases">
        <title>Genome sequence of Rhodobacteraceae bacterium D4M1.</title>
        <authorList>
            <person name="Cao J."/>
        </authorList>
    </citation>
    <scope>NUCLEOTIDE SEQUENCE [LARGE SCALE GENOMIC DNA]</scope>
    <source>
        <strain evidence="1 2">D4M1</strain>
        <plasmid evidence="2">pd4m1b</plasmid>
    </source>
</reference>
<name>A0A5B8FJL0_9RHOB</name>
<evidence type="ECO:0000313" key="2">
    <source>
        <dbReference type="Proteomes" id="UP000305888"/>
    </source>
</evidence>
<gene>
    <name evidence="1" type="ORF">FDP22_21450</name>
</gene>
<dbReference type="SUPFAM" id="SSF48613">
    <property type="entry name" value="Heme oxygenase-like"/>
    <property type="match status" value="1"/>
</dbReference>
<keyword evidence="1" id="KW-0614">Plasmid</keyword>
<dbReference type="OrthoDB" id="7629404at2"/>
<sequence length="189" mass="20071">MSEASVRDHLRQATAGLHEAVDAAYSTLDLSRREDYGRFLLGHARALPGLEAALAASPEFARLPDAAARLRLPALRADLAALGHAMPRALDVSYVNEAGAGLGIAYVLEGSRLGARVLSKRAAAGSAPVPLQFLHHGVEERFWGGFLHWAARESWSKTELSAATQAARAAFRTFLEGAAGPGPVRKVPD</sequence>
<dbReference type="KEGG" id="ppru:FDP22_21450"/>
<dbReference type="Proteomes" id="UP000305888">
    <property type="component" value="Plasmid pD4M1B"/>
</dbReference>
<accession>A0A5B8FJL0</accession>
<dbReference type="InterPro" id="IPR016084">
    <property type="entry name" value="Haem_Oase-like_multi-hlx"/>
</dbReference>
<dbReference type="Gene3D" id="1.20.910.10">
    <property type="entry name" value="Heme oxygenase-like"/>
    <property type="match status" value="1"/>
</dbReference>
<organism evidence="1 2">
    <name type="scientific">Paroceanicella profunda</name>
    <dbReference type="NCBI Taxonomy" id="2579971"/>
    <lineage>
        <taxon>Bacteria</taxon>
        <taxon>Pseudomonadati</taxon>
        <taxon>Pseudomonadota</taxon>
        <taxon>Alphaproteobacteria</taxon>
        <taxon>Rhodobacterales</taxon>
        <taxon>Paracoccaceae</taxon>
        <taxon>Paroceanicella</taxon>
    </lineage>
</organism>
<proteinExistence type="predicted"/>
<geneLocation type="plasmid" evidence="2">
    <name>pd4m1b</name>
</geneLocation>
<dbReference type="CDD" id="cd19166">
    <property type="entry name" value="HemeO-bac"/>
    <property type="match status" value="1"/>
</dbReference>
<protein>
    <submittedName>
        <fullName evidence="1">Biliverdin-producing heme oxygenase</fullName>
    </submittedName>
</protein>
<evidence type="ECO:0000313" key="1">
    <source>
        <dbReference type="EMBL" id="QDL94438.1"/>
    </source>
</evidence>
<keyword evidence="2" id="KW-1185">Reference proteome</keyword>